<evidence type="ECO:0000313" key="7">
    <source>
        <dbReference type="EMBL" id="QTH62920.1"/>
    </source>
</evidence>
<evidence type="ECO:0000256" key="3">
    <source>
        <dbReference type="PIRSR" id="PIRSR603782-1"/>
    </source>
</evidence>
<keyword evidence="2 3" id="KW-0186">Copper</keyword>
<keyword evidence="3" id="KW-0479">Metal-binding</keyword>
<comment type="similarity">
    <text evidence="1">Belongs to the SCO1/2 family.</text>
</comment>
<dbReference type="RefSeq" id="WP_208830601.1">
    <property type="nucleotide sequence ID" value="NZ_CP072110.1"/>
</dbReference>
<feature type="domain" description="Thioredoxin" evidence="6">
    <location>
        <begin position="38"/>
        <end position="205"/>
    </location>
</feature>
<dbReference type="PANTHER" id="PTHR12151">
    <property type="entry name" value="ELECTRON TRANSPORT PROTIN SCO1/SENC FAMILY MEMBER"/>
    <property type="match status" value="1"/>
</dbReference>
<accession>A0A975DC42</accession>
<dbReference type="PROSITE" id="PS51352">
    <property type="entry name" value="THIOREDOXIN_2"/>
    <property type="match status" value="1"/>
</dbReference>
<name>A0A975DC42_9GAMM</name>
<evidence type="ECO:0000256" key="4">
    <source>
        <dbReference type="PIRSR" id="PIRSR603782-2"/>
    </source>
</evidence>
<dbReference type="KEGG" id="psym:J1N51_09115"/>
<evidence type="ECO:0000256" key="1">
    <source>
        <dbReference type="ARBA" id="ARBA00010996"/>
    </source>
</evidence>
<dbReference type="InterPro" id="IPR013766">
    <property type="entry name" value="Thioredoxin_domain"/>
</dbReference>
<evidence type="ECO:0000313" key="8">
    <source>
        <dbReference type="Proteomes" id="UP000682739"/>
    </source>
</evidence>
<keyword evidence="5" id="KW-0472">Membrane</keyword>
<evidence type="ECO:0000256" key="5">
    <source>
        <dbReference type="SAM" id="Phobius"/>
    </source>
</evidence>
<dbReference type="Gene3D" id="3.40.30.10">
    <property type="entry name" value="Glutaredoxin"/>
    <property type="match status" value="1"/>
</dbReference>
<dbReference type="InterPro" id="IPR003782">
    <property type="entry name" value="SCO1/SenC"/>
</dbReference>
<gene>
    <name evidence="7" type="ORF">J1N51_09115</name>
</gene>
<feature type="binding site" evidence="3">
    <location>
        <position position="76"/>
    </location>
    <ligand>
        <name>Cu cation</name>
        <dbReference type="ChEBI" id="CHEBI:23378"/>
    </ligand>
</feature>
<dbReference type="SUPFAM" id="SSF52833">
    <property type="entry name" value="Thioredoxin-like"/>
    <property type="match status" value="1"/>
</dbReference>
<dbReference type="EMBL" id="CP072110">
    <property type="protein sequence ID" value="QTH62920.1"/>
    <property type="molecule type" value="Genomic_DNA"/>
</dbReference>
<sequence>MKKSQSIYVVIIALISFILGISLYKGGQDSVDPTTLVYKSPRGLKSFAMQSHTGSVFTNEQLQGKWSFLFLGYLSCPDICPMTMMKLSQILPELKQVADNSQVVFVSVDPKRDTVAKVAQYVDYFHPDIIGLRAEHKDLYPMVRDLGLMYSIPSNDIEDNYYVDHSGSIVLINPQGQIHAMFKPVVKAGEVPTIVPEIVVKDFKIIQQ</sequence>
<protein>
    <submittedName>
        <fullName evidence="7">SCO family protein</fullName>
    </submittedName>
</protein>
<dbReference type="CDD" id="cd02968">
    <property type="entry name" value="SCO"/>
    <property type="match status" value="1"/>
</dbReference>
<keyword evidence="5" id="KW-1133">Transmembrane helix</keyword>
<evidence type="ECO:0000256" key="2">
    <source>
        <dbReference type="ARBA" id="ARBA00023008"/>
    </source>
</evidence>
<keyword evidence="5" id="KW-0812">Transmembrane</keyword>
<evidence type="ECO:0000259" key="6">
    <source>
        <dbReference type="PROSITE" id="PS51352"/>
    </source>
</evidence>
<dbReference type="PANTHER" id="PTHR12151:SF25">
    <property type="entry name" value="LINALOOL DEHYDRATASE_ISOMERASE DOMAIN-CONTAINING PROTEIN"/>
    <property type="match status" value="1"/>
</dbReference>
<dbReference type="InterPro" id="IPR036249">
    <property type="entry name" value="Thioredoxin-like_sf"/>
</dbReference>
<keyword evidence="4" id="KW-1015">Disulfide bond</keyword>
<feature type="disulfide bond" description="Redox-active" evidence="4">
    <location>
        <begin position="76"/>
        <end position="80"/>
    </location>
</feature>
<dbReference type="AlphaFoldDB" id="A0A975DC42"/>
<feature type="binding site" evidence="3">
    <location>
        <position position="165"/>
    </location>
    <ligand>
        <name>Cu cation</name>
        <dbReference type="ChEBI" id="CHEBI:23378"/>
    </ligand>
</feature>
<dbReference type="GO" id="GO:0046872">
    <property type="term" value="F:metal ion binding"/>
    <property type="evidence" value="ECO:0007669"/>
    <property type="project" value="UniProtKB-KW"/>
</dbReference>
<proteinExistence type="inferred from homology"/>
<keyword evidence="8" id="KW-1185">Reference proteome</keyword>
<dbReference type="Pfam" id="PF02630">
    <property type="entry name" value="SCO1-SenC"/>
    <property type="match status" value="1"/>
</dbReference>
<feature type="binding site" evidence="3">
    <location>
        <position position="80"/>
    </location>
    <ligand>
        <name>Cu cation</name>
        <dbReference type="ChEBI" id="CHEBI:23378"/>
    </ligand>
</feature>
<feature type="transmembrane region" description="Helical" evidence="5">
    <location>
        <begin position="7"/>
        <end position="24"/>
    </location>
</feature>
<reference evidence="7" key="1">
    <citation type="submission" date="2021-03" db="EMBL/GenBank/DDBJ databases">
        <title>Description of Psychrosphaera ytuae sp. nov. isolated from deep sea sediment of South China Sea.</title>
        <authorList>
            <person name="Zhang J."/>
            <person name="Xu X.-D."/>
        </authorList>
    </citation>
    <scope>NUCLEOTIDE SEQUENCE</scope>
    <source>
        <strain evidence="7">MTZ26</strain>
    </source>
</reference>
<dbReference type="Proteomes" id="UP000682739">
    <property type="component" value="Chromosome"/>
</dbReference>
<organism evidence="7 8">
    <name type="scientific">Psychrosphaera ytuae</name>
    <dbReference type="NCBI Taxonomy" id="2820710"/>
    <lineage>
        <taxon>Bacteria</taxon>
        <taxon>Pseudomonadati</taxon>
        <taxon>Pseudomonadota</taxon>
        <taxon>Gammaproteobacteria</taxon>
        <taxon>Alteromonadales</taxon>
        <taxon>Pseudoalteromonadaceae</taxon>
        <taxon>Psychrosphaera</taxon>
    </lineage>
</organism>